<keyword evidence="19" id="KW-1185">Reference proteome</keyword>
<dbReference type="PROSITE" id="PS50892">
    <property type="entry name" value="V_SNARE"/>
    <property type="match status" value="1"/>
</dbReference>
<evidence type="ECO:0000256" key="6">
    <source>
        <dbReference type="ARBA" id="ARBA00022692"/>
    </source>
</evidence>
<evidence type="ECO:0000256" key="15">
    <source>
        <dbReference type="SAM" id="Phobius"/>
    </source>
</evidence>
<gene>
    <name evidence="18" type="ORF">PROFUN_12926</name>
</gene>
<keyword evidence="11 14" id="KW-0175">Coiled coil</keyword>
<name>A0A2P6N5Z6_9EUKA</name>
<dbReference type="PROSITE" id="PS50859">
    <property type="entry name" value="LONGIN"/>
    <property type="match status" value="1"/>
</dbReference>
<comment type="caution">
    <text evidence="18">The sequence shown here is derived from an EMBL/GenBank/DDBJ whole genome shotgun (WGS) entry which is preliminary data.</text>
</comment>
<dbReference type="SUPFAM" id="SSF64356">
    <property type="entry name" value="SNARE-like"/>
    <property type="match status" value="1"/>
</dbReference>
<keyword evidence="6 15" id="KW-0812">Transmembrane</keyword>
<dbReference type="CDD" id="cd14824">
    <property type="entry name" value="Longin"/>
    <property type="match status" value="1"/>
</dbReference>
<comment type="similarity">
    <text evidence="4">Belongs to the synaptobrevin family.</text>
</comment>
<keyword evidence="9 15" id="KW-1133">Transmembrane helix</keyword>
<dbReference type="EMBL" id="MDYQ01000186">
    <property type="protein sequence ID" value="PRP79376.1"/>
    <property type="molecule type" value="Genomic_DNA"/>
</dbReference>
<evidence type="ECO:0000259" key="17">
    <source>
        <dbReference type="PROSITE" id="PS50892"/>
    </source>
</evidence>
<dbReference type="GO" id="GO:0006888">
    <property type="term" value="P:endoplasmic reticulum to Golgi vesicle-mediated transport"/>
    <property type="evidence" value="ECO:0007669"/>
    <property type="project" value="InterPro"/>
</dbReference>
<feature type="transmembrane region" description="Helical" evidence="15">
    <location>
        <begin position="210"/>
        <end position="227"/>
    </location>
</feature>
<evidence type="ECO:0000256" key="8">
    <source>
        <dbReference type="ARBA" id="ARBA00022927"/>
    </source>
</evidence>
<dbReference type="Gene3D" id="3.30.450.50">
    <property type="entry name" value="Longin domain"/>
    <property type="match status" value="1"/>
</dbReference>
<evidence type="ECO:0000256" key="1">
    <source>
        <dbReference type="ARBA" id="ARBA00004156"/>
    </source>
</evidence>
<dbReference type="Gene3D" id="1.20.5.110">
    <property type="match status" value="1"/>
</dbReference>
<comment type="subcellular location">
    <subcellularLocation>
        <location evidence="1">Cytoplasmic vesicle membrane</location>
    </subcellularLocation>
    <subcellularLocation>
        <location evidence="2">Endoplasmic reticulum membrane</location>
        <topology evidence="2">Single-pass type IV membrane protein</topology>
    </subcellularLocation>
    <subcellularLocation>
        <location evidence="3">Golgi apparatus membrane</location>
    </subcellularLocation>
</comment>
<dbReference type="Pfam" id="PF00957">
    <property type="entry name" value="Synaptobrevin"/>
    <property type="match status" value="1"/>
</dbReference>
<evidence type="ECO:0000256" key="10">
    <source>
        <dbReference type="ARBA" id="ARBA00023034"/>
    </source>
</evidence>
<dbReference type="AlphaFoldDB" id="A0A2P6N5Z6"/>
<dbReference type="GO" id="GO:0005789">
    <property type="term" value="C:endoplasmic reticulum membrane"/>
    <property type="evidence" value="ECO:0007669"/>
    <property type="project" value="UniProtKB-SubCell"/>
</dbReference>
<dbReference type="InterPro" id="IPR010908">
    <property type="entry name" value="Longin_dom"/>
</dbReference>
<keyword evidence="12 15" id="KW-0472">Membrane</keyword>
<evidence type="ECO:0000256" key="14">
    <source>
        <dbReference type="PROSITE-ProRule" id="PRU00290"/>
    </source>
</evidence>
<dbReference type="Proteomes" id="UP000241769">
    <property type="component" value="Unassembled WGS sequence"/>
</dbReference>
<dbReference type="GO" id="GO:0000139">
    <property type="term" value="C:Golgi membrane"/>
    <property type="evidence" value="ECO:0007669"/>
    <property type="project" value="UniProtKB-SubCell"/>
</dbReference>
<dbReference type="InParanoid" id="A0A2P6N5Z6"/>
<dbReference type="InterPro" id="IPR042855">
    <property type="entry name" value="V_SNARE_CC"/>
</dbReference>
<dbReference type="GO" id="GO:0006890">
    <property type="term" value="P:retrograde vesicle-mediated transport, Golgi to endoplasmic reticulum"/>
    <property type="evidence" value="ECO:0007669"/>
    <property type="project" value="InterPro"/>
</dbReference>
<evidence type="ECO:0000256" key="7">
    <source>
        <dbReference type="ARBA" id="ARBA00022824"/>
    </source>
</evidence>
<keyword evidence="5" id="KW-0813">Transport</keyword>
<dbReference type="GO" id="GO:0030659">
    <property type="term" value="C:cytoplasmic vesicle membrane"/>
    <property type="evidence" value="ECO:0007669"/>
    <property type="project" value="UniProtKB-SubCell"/>
</dbReference>
<sequence length="228" mass="26196">MNFNVAVVNEREEDESAFSHDNMTIFTMIARQSDGMMLAESIADKDSRIEDVDSYRAQAKKLLRLADPKTSTRMTVDTGPFYFCYIIVNDVVYLTLCEKAFPKKLAIRFLEELQKEFDIQYGTEVTAAKRPYSFVKFDAFIERTKKNLNRVTEDLSDVQKIMARNINEILYRGEKLESVSKRSDDLLAGTIAYAKQAKDLNASFFLRREGIIGLGIVGSVLTFYFYFL</sequence>
<evidence type="ECO:0000256" key="9">
    <source>
        <dbReference type="ARBA" id="ARBA00022989"/>
    </source>
</evidence>
<dbReference type="PANTHER" id="PTHR45837">
    <property type="entry name" value="VESICLE-TRAFFICKING PROTEIN SEC22B"/>
    <property type="match status" value="1"/>
</dbReference>
<evidence type="ECO:0000256" key="13">
    <source>
        <dbReference type="ARBA" id="ARBA00023329"/>
    </source>
</evidence>
<keyword evidence="10" id="KW-0333">Golgi apparatus</keyword>
<evidence type="ECO:0000256" key="5">
    <source>
        <dbReference type="ARBA" id="ARBA00022448"/>
    </source>
</evidence>
<evidence type="ECO:0000256" key="3">
    <source>
        <dbReference type="ARBA" id="ARBA00004394"/>
    </source>
</evidence>
<evidence type="ECO:0000256" key="12">
    <source>
        <dbReference type="ARBA" id="ARBA00023136"/>
    </source>
</evidence>
<dbReference type="OrthoDB" id="1719357at2759"/>
<dbReference type="GO" id="GO:0005484">
    <property type="term" value="F:SNAP receptor activity"/>
    <property type="evidence" value="ECO:0007669"/>
    <property type="project" value="InterPro"/>
</dbReference>
<evidence type="ECO:0000313" key="19">
    <source>
        <dbReference type="Proteomes" id="UP000241769"/>
    </source>
</evidence>
<dbReference type="GO" id="GO:0015031">
    <property type="term" value="P:protein transport"/>
    <property type="evidence" value="ECO:0007669"/>
    <property type="project" value="UniProtKB-KW"/>
</dbReference>
<dbReference type="STRING" id="1890364.A0A2P6N5Z6"/>
<feature type="domain" description="V-SNARE coiled-coil homology" evidence="17">
    <location>
        <begin position="147"/>
        <end position="207"/>
    </location>
</feature>
<keyword evidence="8" id="KW-0653">Protein transport</keyword>
<dbReference type="InterPro" id="IPR044565">
    <property type="entry name" value="Sec22"/>
</dbReference>
<dbReference type="SMART" id="SM01270">
    <property type="entry name" value="Longin"/>
    <property type="match status" value="1"/>
</dbReference>
<keyword evidence="13" id="KW-0968">Cytoplasmic vesicle</keyword>
<dbReference type="Pfam" id="PF13774">
    <property type="entry name" value="Longin"/>
    <property type="match status" value="1"/>
</dbReference>
<dbReference type="SUPFAM" id="SSF58038">
    <property type="entry name" value="SNARE fusion complex"/>
    <property type="match status" value="1"/>
</dbReference>
<dbReference type="FunCoup" id="A0A2P6N5Z6">
    <property type="interactions" value="1070"/>
</dbReference>
<proteinExistence type="inferred from homology"/>
<accession>A0A2P6N5Z6</accession>
<evidence type="ECO:0000256" key="11">
    <source>
        <dbReference type="ARBA" id="ARBA00023054"/>
    </source>
</evidence>
<evidence type="ECO:0000259" key="16">
    <source>
        <dbReference type="PROSITE" id="PS50859"/>
    </source>
</evidence>
<feature type="domain" description="Longin" evidence="16">
    <location>
        <begin position="28"/>
        <end position="141"/>
    </location>
</feature>
<evidence type="ECO:0000256" key="4">
    <source>
        <dbReference type="ARBA" id="ARBA00008025"/>
    </source>
</evidence>
<keyword evidence="7" id="KW-0256">Endoplasmic reticulum</keyword>
<evidence type="ECO:0000313" key="18">
    <source>
        <dbReference type="EMBL" id="PRP79376.1"/>
    </source>
</evidence>
<dbReference type="InterPro" id="IPR011012">
    <property type="entry name" value="Longin-like_dom_sf"/>
</dbReference>
<reference evidence="18 19" key="1">
    <citation type="journal article" date="2018" name="Genome Biol. Evol.">
        <title>Multiple Roots of Fruiting Body Formation in Amoebozoa.</title>
        <authorList>
            <person name="Hillmann F."/>
            <person name="Forbes G."/>
            <person name="Novohradska S."/>
            <person name="Ferling I."/>
            <person name="Riege K."/>
            <person name="Groth M."/>
            <person name="Westermann M."/>
            <person name="Marz M."/>
            <person name="Spaller T."/>
            <person name="Winckler T."/>
            <person name="Schaap P."/>
            <person name="Glockner G."/>
        </authorList>
    </citation>
    <scope>NUCLEOTIDE SEQUENCE [LARGE SCALE GENOMIC DNA]</scope>
    <source>
        <strain evidence="18 19">Jena</strain>
    </source>
</reference>
<organism evidence="18 19">
    <name type="scientific">Planoprotostelium fungivorum</name>
    <dbReference type="NCBI Taxonomy" id="1890364"/>
    <lineage>
        <taxon>Eukaryota</taxon>
        <taxon>Amoebozoa</taxon>
        <taxon>Evosea</taxon>
        <taxon>Variosea</taxon>
        <taxon>Cavosteliida</taxon>
        <taxon>Cavosteliaceae</taxon>
        <taxon>Planoprotostelium</taxon>
    </lineage>
</organism>
<evidence type="ECO:0000256" key="2">
    <source>
        <dbReference type="ARBA" id="ARBA00004163"/>
    </source>
</evidence>
<protein>
    <submittedName>
        <fullName evidence="18">Uncharacterized protein</fullName>
    </submittedName>
</protein>